<evidence type="ECO:0000313" key="1">
    <source>
        <dbReference type="EMBL" id="EUA78707.1"/>
    </source>
</evidence>
<dbReference type="PATRIC" id="fig|1299334.3.peg.236"/>
<dbReference type="AlphaFoldDB" id="X8ECR3"/>
<name>X8ECR3_MYCXE</name>
<accession>X8ECR3</accession>
<sequence length="73" mass="8296">MRHRWRAYLGSVVVAATAHRRPPTWLRLPQPRGCRLAPTWPAPGRRGGRRMRAGDLECAVQGLDVVVTVGRRW</sequence>
<protein>
    <submittedName>
        <fullName evidence="1">Uncharacterized protein</fullName>
    </submittedName>
</protein>
<comment type="caution">
    <text evidence="1">The sequence shown here is derived from an EMBL/GenBank/DDBJ whole genome shotgun (WGS) entry which is preliminary data.</text>
</comment>
<dbReference type="EMBL" id="JAOB01000004">
    <property type="protein sequence ID" value="EUA78707.1"/>
    <property type="molecule type" value="Genomic_DNA"/>
</dbReference>
<proteinExistence type="predicted"/>
<organism evidence="1">
    <name type="scientific">Mycobacterium xenopi 4042</name>
    <dbReference type="NCBI Taxonomy" id="1299334"/>
    <lineage>
        <taxon>Bacteria</taxon>
        <taxon>Bacillati</taxon>
        <taxon>Actinomycetota</taxon>
        <taxon>Actinomycetes</taxon>
        <taxon>Mycobacteriales</taxon>
        <taxon>Mycobacteriaceae</taxon>
        <taxon>Mycobacterium</taxon>
    </lineage>
</organism>
<gene>
    <name evidence="1" type="ORF">I553_2998</name>
</gene>
<reference evidence="1" key="1">
    <citation type="submission" date="2014-01" db="EMBL/GenBank/DDBJ databases">
        <authorList>
            <person name="Brown-Elliot B."/>
            <person name="Wallace R."/>
            <person name="Lenaerts A."/>
            <person name="Ordway D."/>
            <person name="DeGroote M.A."/>
            <person name="Parker T."/>
            <person name="Sizemore C."/>
            <person name="Tallon L.J."/>
            <person name="Sadzewicz L.K."/>
            <person name="Sengamalay N."/>
            <person name="Fraser C.M."/>
            <person name="Hine E."/>
            <person name="Shefchek K.A."/>
            <person name="Das S.P."/>
            <person name="Tettelin H."/>
        </authorList>
    </citation>
    <scope>NUCLEOTIDE SEQUENCE [LARGE SCALE GENOMIC DNA]</scope>
    <source>
        <strain evidence="1">4042</strain>
    </source>
</reference>